<sequence>MAMATDPPLDPEQPRDRTAFDRPTDRSLARHRPVRALVPGARVTVVRSTEWDGPWQVEFQGTVDDLAAPEPVDHPQAREGESAYWVRFDAPQYDADGDGPYRKALIWERYLRPED</sequence>
<feature type="compositionally biased region" description="Basic and acidic residues" evidence="1">
    <location>
        <begin position="12"/>
        <end position="28"/>
    </location>
</feature>
<name>A0A0D0PXZ6_KITGR</name>
<evidence type="ECO:0008006" key="4">
    <source>
        <dbReference type="Google" id="ProtNLM"/>
    </source>
</evidence>
<proteinExistence type="predicted"/>
<accession>A0A0D0PXZ6</accession>
<protein>
    <recommendedName>
        <fullName evidence="4">Ferrous iron transport protein A</fullName>
    </recommendedName>
</protein>
<feature type="region of interest" description="Disordered" evidence="1">
    <location>
        <begin position="1"/>
        <end position="33"/>
    </location>
</feature>
<organism evidence="2 3">
    <name type="scientific">Kitasatospora griseola</name>
    <name type="common">Streptomyces griseolosporeus</name>
    <dbReference type="NCBI Taxonomy" id="2064"/>
    <lineage>
        <taxon>Bacteria</taxon>
        <taxon>Bacillati</taxon>
        <taxon>Actinomycetota</taxon>
        <taxon>Actinomycetes</taxon>
        <taxon>Kitasatosporales</taxon>
        <taxon>Streptomycetaceae</taxon>
        <taxon>Kitasatospora</taxon>
    </lineage>
</organism>
<comment type="caution">
    <text evidence="2">The sequence shown here is derived from an EMBL/GenBank/DDBJ whole genome shotgun (WGS) entry which is preliminary data.</text>
</comment>
<dbReference type="STRING" id="2064.TR51_02805"/>
<dbReference type="Proteomes" id="UP000032066">
    <property type="component" value="Unassembled WGS sequence"/>
</dbReference>
<keyword evidence="3" id="KW-1185">Reference proteome</keyword>
<evidence type="ECO:0000256" key="1">
    <source>
        <dbReference type="SAM" id="MobiDB-lite"/>
    </source>
</evidence>
<dbReference type="AlphaFoldDB" id="A0A0D0PXZ6"/>
<evidence type="ECO:0000313" key="3">
    <source>
        <dbReference type="Proteomes" id="UP000032066"/>
    </source>
</evidence>
<gene>
    <name evidence="2" type="ORF">TR51_02805</name>
</gene>
<reference evidence="2 3" key="1">
    <citation type="submission" date="2015-02" db="EMBL/GenBank/DDBJ databases">
        <title>Draft genome sequence of Kitasatospora griseola MF730-N6, a bafilomycin, terpentecin and satosporin producer.</title>
        <authorList>
            <person name="Arens J.C."/>
            <person name="Haltli B."/>
            <person name="Kerr R.G."/>
        </authorList>
    </citation>
    <scope>NUCLEOTIDE SEQUENCE [LARGE SCALE GENOMIC DNA]</scope>
    <source>
        <strain evidence="2 3">MF730-N6</strain>
    </source>
</reference>
<dbReference type="EMBL" id="JXZB01000001">
    <property type="protein sequence ID" value="KIQ67269.1"/>
    <property type="molecule type" value="Genomic_DNA"/>
</dbReference>
<evidence type="ECO:0000313" key="2">
    <source>
        <dbReference type="EMBL" id="KIQ67269.1"/>
    </source>
</evidence>
<dbReference type="PATRIC" id="fig|2064.6.peg.635"/>